<dbReference type="InterPro" id="IPR051011">
    <property type="entry name" value="Metal_resp_trans_reg"/>
</dbReference>
<keyword evidence="2" id="KW-0238">DNA-binding</keyword>
<dbReference type="InterPro" id="IPR001845">
    <property type="entry name" value="HTH_ArsR_DNA-bd_dom"/>
</dbReference>
<gene>
    <name evidence="6" type="ORF">GCM10022244_25530</name>
</gene>
<evidence type="ECO:0000313" key="6">
    <source>
        <dbReference type="EMBL" id="GAA3914642.1"/>
    </source>
</evidence>
<name>A0ABP7M4R8_9ACTN</name>
<feature type="region of interest" description="Disordered" evidence="4">
    <location>
        <begin position="313"/>
        <end position="335"/>
    </location>
</feature>
<protein>
    <submittedName>
        <fullName evidence="6">Winged helix-turn-helix domain-containing protein</fullName>
    </submittedName>
</protein>
<keyword evidence="1" id="KW-0805">Transcription regulation</keyword>
<dbReference type="Proteomes" id="UP001501000">
    <property type="component" value="Unassembled WGS sequence"/>
</dbReference>
<dbReference type="SMART" id="SM00418">
    <property type="entry name" value="HTH_ARSR"/>
    <property type="match status" value="1"/>
</dbReference>
<feature type="domain" description="HTH arsR-type" evidence="5">
    <location>
        <begin position="249"/>
        <end position="324"/>
    </location>
</feature>
<dbReference type="InterPro" id="IPR036388">
    <property type="entry name" value="WH-like_DNA-bd_sf"/>
</dbReference>
<evidence type="ECO:0000259" key="5">
    <source>
        <dbReference type="SMART" id="SM00418"/>
    </source>
</evidence>
<keyword evidence="7" id="KW-1185">Reference proteome</keyword>
<evidence type="ECO:0000256" key="1">
    <source>
        <dbReference type="ARBA" id="ARBA00023015"/>
    </source>
</evidence>
<reference evidence="7" key="1">
    <citation type="journal article" date="2019" name="Int. J. Syst. Evol. Microbiol.">
        <title>The Global Catalogue of Microorganisms (GCM) 10K type strain sequencing project: providing services to taxonomists for standard genome sequencing and annotation.</title>
        <authorList>
            <consortium name="The Broad Institute Genomics Platform"/>
            <consortium name="The Broad Institute Genome Sequencing Center for Infectious Disease"/>
            <person name="Wu L."/>
            <person name="Ma J."/>
        </authorList>
    </citation>
    <scope>NUCLEOTIDE SEQUENCE [LARGE SCALE GENOMIC DNA]</scope>
    <source>
        <strain evidence="7">JCM 16956</strain>
    </source>
</reference>
<evidence type="ECO:0000256" key="3">
    <source>
        <dbReference type="ARBA" id="ARBA00023163"/>
    </source>
</evidence>
<accession>A0ABP7M4R8</accession>
<feature type="compositionally biased region" description="Basic and acidic residues" evidence="4">
    <location>
        <begin position="323"/>
        <end position="335"/>
    </location>
</feature>
<dbReference type="InterPro" id="IPR036390">
    <property type="entry name" value="WH_DNA-bd_sf"/>
</dbReference>
<sequence>MRLHLTTDDYARVRFAPRPSPVPELHAALMMLGAPHERALFGRWRGRLLRALPGVAAPLAELAPAGRAPVFLDVLGETRRDGFERIRSAPPELVRAELARVYAGQGAPPRWVRGLYEGEAEAWRTVDRAQRAAYETVLAPVWPLVQDLHRAEFARHALAVAERGLGEALTALVPGSRLRDGVWEAAGAGARGAGGRDVRLGGRGLVLLPTFHWRGGPLVQDLPGRPVVLAYPAGPGLPLVPPEAAASGEGLAGVLGRTRAEVLRALAEPRTTTELARRTGVSDATASAHAAALRAAGLITTVRTGRSVHHARTGLGSLLAGPAEDRPPGAGRGRD</sequence>
<proteinExistence type="predicted"/>
<dbReference type="PANTHER" id="PTHR43132:SF8">
    <property type="entry name" value="HTH-TYPE TRANSCRIPTIONAL REGULATOR KMTR"/>
    <property type="match status" value="1"/>
</dbReference>
<organism evidence="6 7">
    <name type="scientific">Streptomyces gulbargensis</name>
    <dbReference type="NCBI Taxonomy" id="364901"/>
    <lineage>
        <taxon>Bacteria</taxon>
        <taxon>Bacillati</taxon>
        <taxon>Actinomycetota</taxon>
        <taxon>Actinomycetes</taxon>
        <taxon>Kitasatosporales</taxon>
        <taxon>Streptomycetaceae</taxon>
        <taxon>Streptomyces</taxon>
    </lineage>
</organism>
<keyword evidence="3" id="KW-0804">Transcription</keyword>
<evidence type="ECO:0000256" key="2">
    <source>
        <dbReference type="ARBA" id="ARBA00023125"/>
    </source>
</evidence>
<dbReference type="EMBL" id="BAABAJ010000006">
    <property type="protein sequence ID" value="GAA3914642.1"/>
    <property type="molecule type" value="Genomic_DNA"/>
</dbReference>
<dbReference type="PANTHER" id="PTHR43132">
    <property type="entry name" value="ARSENICAL RESISTANCE OPERON REPRESSOR ARSR-RELATED"/>
    <property type="match status" value="1"/>
</dbReference>
<dbReference type="RefSeq" id="WP_345281854.1">
    <property type="nucleotide sequence ID" value="NZ_BAABAJ010000006.1"/>
</dbReference>
<dbReference type="SUPFAM" id="SSF46785">
    <property type="entry name" value="Winged helix' DNA-binding domain"/>
    <property type="match status" value="1"/>
</dbReference>
<comment type="caution">
    <text evidence="6">The sequence shown here is derived from an EMBL/GenBank/DDBJ whole genome shotgun (WGS) entry which is preliminary data.</text>
</comment>
<evidence type="ECO:0000313" key="7">
    <source>
        <dbReference type="Proteomes" id="UP001501000"/>
    </source>
</evidence>
<evidence type="ECO:0000256" key="4">
    <source>
        <dbReference type="SAM" id="MobiDB-lite"/>
    </source>
</evidence>
<dbReference type="Gene3D" id="1.10.10.10">
    <property type="entry name" value="Winged helix-like DNA-binding domain superfamily/Winged helix DNA-binding domain"/>
    <property type="match status" value="1"/>
</dbReference>
<dbReference type="Pfam" id="PF12840">
    <property type="entry name" value="HTH_20"/>
    <property type="match status" value="1"/>
</dbReference>